<organism evidence="1 2">
    <name type="scientific">Telluria antibiotica</name>
    <dbReference type="NCBI Taxonomy" id="2717319"/>
    <lineage>
        <taxon>Bacteria</taxon>
        <taxon>Pseudomonadati</taxon>
        <taxon>Pseudomonadota</taxon>
        <taxon>Betaproteobacteria</taxon>
        <taxon>Burkholderiales</taxon>
        <taxon>Oxalobacteraceae</taxon>
        <taxon>Telluria group</taxon>
        <taxon>Telluria</taxon>
    </lineage>
</organism>
<evidence type="ECO:0000313" key="1">
    <source>
        <dbReference type="EMBL" id="NIA55726.1"/>
    </source>
</evidence>
<dbReference type="EMBL" id="JAAQOM010000011">
    <property type="protein sequence ID" value="NIA55726.1"/>
    <property type="molecule type" value="Genomic_DNA"/>
</dbReference>
<sequence>MAFNIENSSPEFLAKLKQRLTEYRNSVGTCLPQRCRMVQYAGADKPNGLDIAPAQIEYEISFALAEGFVVDWLLENSVLYICTQEPGCPAPPWDKVKAEEALIDVDALLRKAGFDV</sequence>
<evidence type="ECO:0000313" key="2">
    <source>
        <dbReference type="Proteomes" id="UP000716322"/>
    </source>
</evidence>
<dbReference type="Proteomes" id="UP000716322">
    <property type="component" value="Unassembled WGS sequence"/>
</dbReference>
<dbReference type="RefSeq" id="WP_166861209.1">
    <property type="nucleotide sequence ID" value="NZ_JAAQOM010000011.1"/>
</dbReference>
<protein>
    <submittedName>
        <fullName evidence="1">Uncharacterized protein</fullName>
    </submittedName>
</protein>
<comment type="caution">
    <text evidence="1">The sequence shown here is derived from an EMBL/GenBank/DDBJ whole genome shotgun (WGS) entry which is preliminary data.</text>
</comment>
<accession>A0ABX0PER0</accession>
<keyword evidence="2" id="KW-1185">Reference proteome</keyword>
<proteinExistence type="predicted"/>
<name>A0ABX0PER0_9BURK</name>
<reference evidence="1 2" key="1">
    <citation type="submission" date="2020-03" db="EMBL/GenBank/DDBJ databases">
        <title>Genome sequence of strain Massilia sp. TW-1.</title>
        <authorList>
            <person name="Chaudhary D.K."/>
        </authorList>
    </citation>
    <scope>NUCLEOTIDE SEQUENCE [LARGE SCALE GENOMIC DNA]</scope>
    <source>
        <strain evidence="1 2">TW-1</strain>
    </source>
</reference>
<gene>
    <name evidence="1" type="ORF">HAV22_18995</name>
</gene>